<organism evidence="4 5">
    <name type="scientific">Hymenobacter psychrotolerans DSM 18569</name>
    <dbReference type="NCBI Taxonomy" id="1121959"/>
    <lineage>
        <taxon>Bacteria</taxon>
        <taxon>Pseudomonadati</taxon>
        <taxon>Bacteroidota</taxon>
        <taxon>Cytophagia</taxon>
        <taxon>Cytophagales</taxon>
        <taxon>Hymenobacteraceae</taxon>
        <taxon>Hymenobacter</taxon>
    </lineage>
</organism>
<keyword evidence="2" id="KW-0732">Signal</keyword>
<protein>
    <recommendedName>
        <fullName evidence="3">DUF6799 domain-containing protein</fullName>
    </recommendedName>
</protein>
<evidence type="ECO:0000313" key="4">
    <source>
        <dbReference type="EMBL" id="SHL64932.1"/>
    </source>
</evidence>
<feature type="signal peptide" evidence="2">
    <location>
        <begin position="1"/>
        <end position="22"/>
    </location>
</feature>
<dbReference type="Proteomes" id="UP000183947">
    <property type="component" value="Unassembled WGS sequence"/>
</dbReference>
<keyword evidence="5" id="KW-1185">Reference proteome</keyword>
<feature type="region of interest" description="Disordered" evidence="1">
    <location>
        <begin position="120"/>
        <end position="140"/>
    </location>
</feature>
<feature type="chain" id="PRO_5013291551" description="DUF6799 domain-containing protein" evidence="2">
    <location>
        <begin position="23"/>
        <end position="140"/>
    </location>
</feature>
<name>A0A1M7CCD8_9BACT</name>
<dbReference type="EMBL" id="FRAS01000018">
    <property type="protein sequence ID" value="SHL64932.1"/>
    <property type="molecule type" value="Genomic_DNA"/>
</dbReference>
<evidence type="ECO:0000256" key="2">
    <source>
        <dbReference type="SAM" id="SignalP"/>
    </source>
</evidence>
<proteinExistence type="predicted"/>
<dbReference type="InterPro" id="IPR046478">
    <property type="entry name" value="DUF6799"/>
</dbReference>
<dbReference type="RefSeq" id="WP_073287070.1">
    <property type="nucleotide sequence ID" value="NZ_FRAS01000018.1"/>
</dbReference>
<sequence length="140" mass="14779">MKRISTFVLTLLLATGGFAVQAQTKLPPRKPVQPKGRVVSKGTATRDGAVMKDGKVILTQSGLTNPVLQETALVNGTKIRPDGSLTLPDGTTTTMKEGDYMSLTGRLTTAAMKAEQDSLAKAALLDPKGKNGKNGKKKSR</sequence>
<accession>A0A1M7CCD8</accession>
<evidence type="ECO:0000313" key="5">
    <source>
        <dbReference type="Proteomes" id="UP000183947"/>
    </source>
</evidence>
<feature type="compositionally biased region" description="Basic residues" evidence="1">
    <location>
        <begin position="130"/>
        <end position="140"/>
    </location>
</feature>
<dbReference type="STRING" id="1121959.SAMN02746009_03125"/>
<evidence type="ECO:0000259" key="3">
    <source>
        <dbReference type="Pfam" id="PF20606"/>
    </source>
</evidence>
<reference evidence="5" key="1">
    <citation type="submission" date="2016-11" db="EMBL/GenBank/DDBJ databases">
        <authorList>
            <person name="Varghese N."/>
            <person name="Submissions S."/>
        </authorList>
    </citation>
    <scope>NUCLEOTIDE SEQUENCE [LARGE SCALE GENOMIC DNA]</scope>
    <source>
        <strain evidence="5">DSM 18569</strain>
    </source>
</reference>
<evidence type="ECO:0000256" key="1">
    <source>
        <dbReference type="SAM" id="MobiDB-lite"/>
    </source>
</evidence>
<dbReference type="AlphaFoldDB" id="A0A1M7CCD8"/>
<dbReference type="OrthoDB" id="883513at2"/>
<dbReference type="Pfam" id="PF20606">
    <property type="entry name" value="DUF6799"/>
    <property type="match status" value="1"/>
</dbReference>
<feature type="domain" description="DUF6799" evidence="3">
    <location>
        <begin position="46"/>
        <end position="107"/>
    </location>
</feature>
<gene>
    <name evidence="4" type="ORF">SAMN02746009_03125</name>
</gene>